<dbReference type="Proteomes" id="UP000001029">
    <property type="component" value="Chromosome"/>
</dbReference>
<reference evidence="1 2" key="1">
    <citation type="journal article" date="2009" name="Appl. Environ. Microbiol.">
        <title>Genomic analysis of 'Elusimicrobium minutum,' the first cultivated representative of the phylum 'Elusimicrobia' (formerly termite group 1).</title>
        <authorList>
            <person name="Herlemann D.P.R."/>
            <person name="Geissinger O."/>
            <person name="Ikeda-Ohtsubo W."/>
            <person name="Kunin V."/>
            <person name="Sun H."/>
            <person name="Lapidus A."/>
            <person name="Hugenholtz P."/>
            <person name="Brune A."/>
        </authorList>
    </citation>
    <scope>NUCLEOTIDE SEQUENCE [LARGE SCALE GENOMIC DNA]</scope>
    <source>
        <strain evidence="1 2">Pei191</strain>
    </source>
</reference>
<dbReference type="HOGENOM" id="CLU_932964_0_0_0"/>
<gene>
    <name evidence="1" type="ordered locus">Emin_0993</name>
</gene>
<protein>
    <submittedName>
        <fullName evidence="1">Uncharacterized protein</fullName>
    </submittedName>
</protein>
<sequence>MRRVFAAFIFIVTSIVSYAQIADPLFMPKKGNFVSETEFSLNKLYRGLGSNFPMFASDPKIYTVKQTIGYAVADNLYISLGIGYGKVDIDANPALTSDDLSKSGFTDPELTLRYRISDDIGQNMLLDVVAYARVSVFDSYLKNEKSFDITGGAPTVDINSGPALGADEYYLYFLTGKKVDNISFALRAGGGYISAIELVDNFENQWYFWAGFSGRYYLTEKHALGFDFDYNYHSSIIDVGGNSQPDTERNYTNIVYGVSYDFSLTQTVAFSAFYREQIFDIAVDKKPYNLGLKMKALF</sequence>
<organism evidence="1 2">
    <name type="scientific">Elusimicrobium minutum (strain Pei191)</name>
    <dbReference type="NCBI Taxonomy" id="445932"/>
    <lineage>
        <taxon>Bacteria</taxon>
        <taxon>Pseudomonadati</taxon>
        <taxon>Elusimicrobiota</taxon>
        <taxon>Elusimicrobia</taxon>
        <taxon>Elusimicrobiales</taxon>
        <taxon>Elusimicrobiaceae</taxon>
        <taxon>Elusimicrobium</taxon>
    </lineage>
</organism>
<dbReference type="AlphaFoldDB" id="B2KDF0"/>
<dbReference type="RefSeq" id="WP_012415161.1">
    <property type="nucleotide sequence ID" value="NC_010644.1"/>
</dbReference>
<dbReference type="KEGG" id="emi:Emin_0993"/>
<name>B2KDF0_ELUMP</name>
<evidence type="ECO:0000313" key="1">
    <source>
        <dbReference type="EMBL" id="ACC98546.1"/>
    </source>
</evidence>
<keyword evidence="2" id="KW-1185">Reference proteome</keyword>
<dbReference type="EMBL" id="CP001055">
    <property type="protein sequence ID" value="ACC98546.1"/>
    <property type="molecule type" value="Genomic_DNA"/>
</dbReference>
<proteinExistence type="predicted"/>
<evidence type="ECO:0000313" key="2">
    <source>
        <dbReference type="Proteomes" id="UP000001029"/>
    </source>
</evidence>
<accession>B2KDF0</accession>